<feature type="region of interest" description="Disordered" evidence="1">
    <location>
        <begin position="131"/>
        <end position="183"/>
    </location>
</feature>
<evidence type="ECO:0000313" key="2">
    <source>
        <dbReference type="EMBL" id="ASC72662.1"/>
    </source>
</evidence>
<evidence type="ECO:0000313" key="3">
    <source>
        <dbReference type="Proteomes" id="UP000191901"/>
    </source>
</evidence>
<sequence length="183" mass="20241">MADESDNARMAGKRVCLPDPDKDNITVLTSKLPNAPILPWHRYDSPWLEQAAAAVDRLLEATEDLSDEMATVAPDVDADPMALRVLRAKLQSELRSRADDPSQLEAIDEPDTDISDETIAQVLKQVAARLEKRQTKEVEKETEADPQPEDQSLETQDVSTDQVTSGASDESEIDLADDRDEVD</sequence>
<proteinExistence type="predicted"/>
<gene>
    <name evidence="2" type="ORF">XM38_036200</name>
</gene>
<feature type="compositionally biased region" description="Polar residues" evidence="1">
    <location>
        <begin position="153"/>
        <end position="168"/>
    </location>
</feature>
<accession>A0A1Z3HQY5</accession>
<organism evidence="2 3">
    <name type="scientific">Halomicronema hongdechloris C2206</name>
    <dbReference type="NCBI Taxonomy" id="1641165"/>
    <lineage>
        <taxon>Bacteria</taxon>
        <taxon>Bacillati</taxon>
        <taxon>Cyanobacteriota</taxon>
        <taxon>Cyanophyceae</taxon>
        <taxon>Nodosilineales</taxon>
        <taxon>Nodosilineaceae</taxon>
        <taxon>Halomicronema</taxon>
    </lineage>
</organism>
<feature type="region of interest" description="Disordered" evidence="1">
    <location>
        <begin position="93"/>
        <end position="116"/>
    </location>
</feature>
<keyword evidence="3" id="KW-1185">Reference proteome</keyword>
<name>A0A1Z3HQY5_9CYAN</name>
<dbReference type="AlphaFoldDB" id="A0A1Z3HQY5"/>
<reference evidence="2 3" key="1">
    <citation type="journal article" date="2016" name="Biochim. Biophys. Acta">
        <title>Characterization of red-shifted phycobilisomes isolated from the chlorophyll f-containing cyanobacterium Halomicronema hongdechloris.</title>
        <authorList>
            <person name="Li Y."/>
            <person name="Lin Y."/>
            <person name="Garvey C.J."/>
            <person name="Birch D."/>
            <person name="Corkery R.W."/>
            <person name="Loughlin P.C."/>
            <person name="Scheer H."/>
            <person name="Willows R.D."/>
            <person name="Chen M."/>
        </authorList>
    </citation>
    <scope>NUCLEOTIDE SEQUENCE [LARGE SCALE GENOMIC DNA]</scope>
    <source>
        <strain evidence="2 3">C2206</strain>
    </source>
</reference>
<feature type="compositionally biased region" description="Basic and acidic residues" evidence="1">
    <location>
        <begin position="131"/>
        <end position="143"/>
    </location>
</feature>
<dbReference type="RefSeq" id="WP_137455157.1">
    <property type="nucleotide sequence ID" value="NZ_CP021983.2"/>
</dbReference>
<feature type="compositionally biased region" description="Acidic residues" evidence="1">
    <location>
        <begin position="106"/>
        <end position="116"/>
    </location>
</feature>
<protein>
    <submittedName>
        <fullName evidence="2">Uncharacterized protein</fullName>
    </submittedName>
</protein>
<dbReference type="OrthoDB" id="574682at2"/>
<dbReference type="KEGG" id="hhg:XM38_036200"/>
<evidence type="ECO:0000256" key="1">
    <source>
        <dbReference type="SAM" id="MobiDB-lite"/>
    </source>
</evidence>
<feature type="compositionally biased region" description="Acidic residues" evidence="1">
    <location>
        <begin position="169"/>
        <end position="183"/>
    </location>
</feature>
<dbReference type="Proteomes" id="UP000191901">
    <property type="component" value="Chromosome"/>
</dbReference>
<dbReference type="EMBL" id="CP021983">
    <property type="protein sequence ID" value="ASC72662.1"/>
    <property type="molecule type" value="Genomic_DNA"/>
</dbReference>